<name>A0A2T9X5J4_9CREN</name>
<dbReference type="SUPFAM" id="SSF56235">
    <property type="entry name" value="N-terminal nucleophile aminohydrolases (Ntn hydrolases)"/>
    <property type="match status" value="1"/>
</dbReference>
<accession>A0A2T9X5J4</accession>
<keyword evidence="1" id="KW-0808">Transferase</keyword>
<dbReference type="Proteomes" id="UP000245638">
    <property type="component" value="Unassembled WGS sequence"/>
</dbReference>
<dbReference type="Gene3D" id="3.60.20.40">
    <property type="match status" value="1"/>
</dbReference>
<evidence type="ECO:0000313" key="1">
    <source>
        <dbReference type="EMBL" id="PVU75363.1"/>
    </source>
</evidence>
<comment type="caution">
    <text evidence="1">The sequence shown here is derived from an EMBL/GenBank/DDBJ whole genome shotgun (WGS) entry which is preliminary data.</text>
</comment>
<dbReference type="PANTHER" id="PTHR43881">
    <property type="entry name" value="GAMMA-GLUTAMYLTRANSPEPTIDASE (AFU_ORTHOLOGUE AFUA_4G13580)"/>
    <property type="match status" value="1"/>
</dbReference>
<dbReference type="EMBL" id="QEFD01000146">
    <property type="protein sequence ID" value="PVU75363.1"/>
    <property type="molecule type" value="Genomic_DNA"/>
</dbReference>
<gene>
    <name evidence="1" type="ORF">DDW13_05050</name>
</gene>
<dbReference type="PRINTS" id="PR01210">
    <property type="entry name" value="GGTRANSPTASE"/>
</dbReference>
<dbReference type="Gene3D" id="1.10.246.230">
    <property type="match status" value="1"/>
</dbReference>
<evidence type="ECO:0000313" key="2">
    <source>
        <dbReference type="Proteomes" id="UP000245638"/>
    </source>
</evidence>
<dbReference type="InterPro" id="IPR052896">
    <property type="entry name" value="GGT-like_enzyme"/>
</dbReference>
<organism evidence="1 2">
    <name type="scientific">Acidianus hospitalis</name>
    <dbReference type="NCBI Taxonomy" id="563177"/>
    <lineage>
        <taxon>Archaea</taxon>
        <taxon>Thermoproteota</taxon>
        <taxon>Thermoprotei</taxon>
        <taxon>Sulfolobales</taxon>
        <taxon>Sulfolobaceae</taxon>
        <taxon>Acidianus</taxon>
    </lineage>
</organism>
<dbReference type="InterPro" id="IPR043137">
    <property type="entry name" value="GGT_ssub_C"/>
</dbReference>
<dbReference type="PANTHER" id="PTHR43881:SF1">
    <property type="entry name" value="GAMMA-GLUTAMYLTRANSPEPTIDASE (AFU_ORTHOLOGUE AFUA_4G13580)"/>
    <property type="match status" value="1"/>
</dbReference>
<dbReference type="InterPro" id="IPR029055">
    <property type="entry name" value="Ntn_hydrolases_N"/>
</dbReference>
<protein>
    <submittedName>
        <fullName evidence="1">Gamma-glutamyltransferase</fullName>
    </submittedName>
</protein>
<proteinExistence type="predicted"/>
<dbReference type="AlphaFoldDB" id="A0A2T9X5J4"/>
<sequence>MISAVGKKVVATQNYIASYVGAKILESGGNAFDASIAISAVLSVVLPHTSGLGGDGFILIKSSEGIKAYNSSGWSPKNLKAEKINERDPNSVVVPGLVDLWRYLQENYTTMDLYELLKPAISLATNGFYIGRALHHAIITSPKFNPQFEKLFGNKRFGDFIKLPRLGKILKEISKDPREFYEGKISQEIVEGLKTQGVPVESEDFSQFHGEEVSLLKIRYKDYDVYEFPPNTQGLTTLQILKMVELSRINKLPYNDIKRVNNHVKISILAYDDRDRYIADPKFYQPPSYLLDEGYLIQKMTTEGIPVNLYDGDTTFFVVSDGENEVGFIQSLFYPFGSGIIVDDIVFNNRGYGFKDGVNKPEGRKRPLHTLSILLANKDNEDLIIGCAGGDLRPQIHSEVFEYYADYSMEIDEAVNAPRFMYVNGKVIAEKRLGIPATQTEYLSSEVGIVQAMKRKGNEFIAVADPRSEGVALPVH</sequence>
<dbReference type="GO" id="GO:0016740">
    <property type="term" value="F:transferase activity"/>
    <property type="evidence" value="ECO:0007669"/>
    <property type="project" value="UniProtKB-KW"/>
</dbReference>
<reference evidence="1 2" key="1">
    <citation type="journal article" date="2015" name="Appl. Environ. Microbiol.">
        <title>Nanoarchaeota, Their Sulfolobales Host, and Nanoarchaeota Virus Distribution across Yellowstone National Park Hot Springs.</title>
        <authorList>
            <person name="Munson-McGee J.H."/>
            <person name="Field E.K."/>
            <person name="Bateson M."/>
            <person name="Rooney C."/>
            <person name="Stepanauskas R."/>
            <person name="Young M.J."/>
        </authorList>
    </citation>
    <scope>NUCLEOTIDE SEQUENCE [LARGE SCALE GENOMIC DNA]</scope>
    <source>
        <strain evidence="1">SCGC AC-742_N10</strain>
    </source>
</reference>
<dbReference type="Pfam" id="PF01019">
    <property type="entry name" value="G_glu_transpept"/>
    <property type="match status" value="1"/>
</dbReference>